<dbReference type="AlphaFoldDB" id="A0A0F9AIW3"/>
<feature type="non-terminal residue" evidence="1">
    <location>
        <position position="1"/>
    </location>
</feature>
<name>A0A0F9AIW3_9ZZZZ</name>
<proteinExistence type="predicted"/>
<reference evidence="1" key="1">
    <citation type="journal article" date="2015" name="Nature">
        <title>Complex archaea that bridge the gap between prokaryotes and eukaryotes.</title>
        <authorList>
            <person name="Spang A."/>
            <person name="Saw J.H."/>
            <person name="Jorgensen S.L."/>
            <person name="Zaremba-Niedzwiedzka K."/>
            <person name="Martijn J."/>
            <person name="Lind A.E."/>
            <person name="van Eijk R."/>
            <person name="Schleper C."/>
            <person name="Guy L."/>
            <person name="Ettema T.J."/>
        </authorList>
    </citation>
    <scope>NUCLEOTIDE SEQUENCE</scope>
</reference>
<dbReference type="EMBL" id="LAZR01057408">
    <property type="protein sequence ID" value="KKK72126.1"/>
    <property type="molecule type" value="Genomic_DNA"/>
</dbReference>
<sequence>ANVAWWSNAISHPGDESGWGGEDGEGGCWWVGEVSGLALPVVGLVMP</sequence>
<comment type="caution">
    <text evidence="1">The sequence shown here is derived from an EMBL/GenBank/DDBJ whole genome shotgun (WGS) entry which is preliminary data.</text>
</comment>
<organism evidence="1">
    <name type="scientific">marine sediment metagenome</name>
    <dbReference type="NCBI Taxonomy" id="412755"/>
    <lineage>
        <taxon>unclassified sequences</taxon>
        <taxon>metagenomes</taxon>
        <taxon>ecological metagenomes</taxon>
    </lineage>
</organism>
<protein>
    <submittedName>
        <fullName evidence="1">Uncharacterized protein</fullName>
    </submittedName>
</protein>
<gene>
    <name evidence="1" type="ORF">LCGC14_2906990</name>
</gene>
<accession>A0A0F9AIW3</accession>
<evidence type="ECO:0000313" key="1">
    <source>
        <dbReference type="EMBL" id="KKK72126.1"/>
    </source>
</evidence>